<evidence type="ECO:0000313" key="2">
    <source>
        <dbReference type="Proteomes" id="UP000190897"/>
    </source>
</evidence>
<keyword evidence="2" id="KW-1185">Reference proteome</keyword>
<proteinExistence type="predicted"/>
<sequence>MSKSQIKKELDNLLVQYNQGSISEQQYYERANPLIDKLSDLYSEVVWTYEAHNNTY</sequence>
<reference evidence="2" key="1">
    <citation type="submission" date="2017-02" db="EMBL/GenBank/DDBJ databases">
        <authorList>
            <person name="Varghese N."/>
            <person name="Submissions S."/>
        </authorList>
    </citation>
    <scope>NUCLEOTIDE SEQUENCE [LARGE SCALE GENOMIC DNA]</scope>
    <source>
        <strain evidence="2">DSM 22270</strain>
    </source>
</reference>
<gene>
    <name evidence="1" type="ORF">SAMN05660293_05676</name>
</gene>
<organism evidence="1 2">
    <name type="scientific">Dyadobacter psychrophilus</name>
    <dbReference type="NCBI Taxonomy" id="651661"/>
    <lineage>
        <taxon>Bacteria</taxon>
        <taxon>Pseudomonadati</taxon>
        <taxon>Bacteroidota</taxon>
        <taxon>Cytophagia</taxon>
        <taxon>Cytophagales</taxon>
        <taxon>Spirosomataceae</taxon>
        <taxon>Dyadobacter</taxon>
    </lineage>
</organism>
<accession>A0A1T5HIM7</accession>
<protein>
    <submittedName>
        <fullName evidence="1">Uncharacterized protein</fullName>
    </submittedName>
</protein>
<dbReference type="EMBL" id="FUZA01000018">
    <property type="protein sequence ID" value="SKC20524.1"/>
    <property type="molecule type" value="Genomic_DNA"/>
</dbReference>
<dbReference type="Proteomes" id="UP000190897">
    <property type="component" value="Unassembled WGS sequence"/>
</dbReference>
<name>A0A1T5HIM7_9BACT</name>
<dbReference type="AlphaFoldDB" id="A0A1T5HIM7"/>
<dbReference type="STRING" id="651661.SAMN05660293_05676"/>
<evidence type="ECO:0000313" key="1">
    <source>
        <dbReference type="EMBL" id="SKC20524.1"/>
    </source>
</evidence>